<keyword evidence="8 9" id="KW-0051">Antiviral defense</keyword>
<organism evidence="10 11">
    <name type="scientific">Candidatus Fimimorpha faecalis</name>
    <dbReference type="NCBI Taxonomy" id="2840824"/>
    <lineage>
        <taxon>Bacteria</taxon>
        <taxon>Bacillati</taxon>
        <taxon>Bacillota</taxon>
        <taxon>Clostridia</taxon>
        <taxon>Eubacteriales</taxon>
        <taxon>Candidatus Fimimorpha</taxon>
    </lineage>
</organism>
<dbReference type="PANTHER" id="PTHR34405">
    <property type="entry name" value="CRISPR-ASSOCIATED ENDORIBONUCLEASE CAS2"/>
    <property type="match status" value="1"/>
</dbReference>
<comment type="subunit">
    <text evidence="9">Homodimer, forms a heterotetramer with a Cas1 homodimer.</text>
</comment>
<accession>A0A9D1JCS0</accession>
<evidence type="ECO:0000256" key="8">
    <source>
        <dbReference type="ARBA" id="ARBA00023118"/>
    </source>
</evidence>
<feature type="binding site" evidence="9">
    <location>
        <position position="29"/>
    </location>
    <ligand>
        <name>Mg(2+)</name>
        <dbReference type="ChEBI" id="CHEBI:18420"/>
        <note>catalytic</note>
    </ligand>
</feature>
<dbReference type="EC" id="3.1.-.-" evidence="9"/>
<keyword evidence="6 9" id="KW-0378">Hydrolase</keyword>
<dbReference type="Gene3D" id="3.30.70.240">
    <property type="match status" value="1"/>
</dbReference>
<dbReference type="CDD" id="cd09725">
    <property type="entry name" value="Cas2_I_II_III"/>
    <property type="match status" value="1"/>
</dbReference>
<keyword evidence="5 9" id="KW-0255">Endonuclease</keyword>
<dbReference type="Proteomes" id="UP000824201">
    <property type="component" value="Unassembled WGS sequence"/>
</dbReference>
<comment type="similarity">
    <text evidence="2 9">Belongs to the CRISPR-associated endoribonuclease Cas2 protein family.</text>
</comment>
<evidence type="ECO:0000313" key="11">
    <source>
        <dbReference type="Proteomes" id="UP000824201"/>
    </source>
</evidence>
<dbReference type="GO" id="GO:0046872">
    <property type="term" value="F:metal ion binding"/>
    <property type="evidence" value="ECO:0007669"/>
    <property type="project" value="UniProtKB-UniRule"/>
</dbReference>
<evidence type="ECO:0000256" key="4">
    <source>
        <dbReference type="ARBA" id="ARBA00022723"/>
    </source>
</evidence>
<dbReference type="PANTHER" id="PTHR34405:SF3">
    <property type="entry name" value="CRISPR-ASSOCIATED ENDORIBONUCLEASE CAS2 3"/>
    <property type="match status" value="1"/>
</dbReference>
<evidence type="ECO:0000313" key="10">
    <source>
        <dbReference type="EMBL" id="HIR87796.1"/>
    </source>
</evidence>
<evidence type="ECO:0000256" key="1">
    <source>
        <dbReference type="ARBA" id="ARBA00001946"/>
    </source>
</evidence>
<evidence type="ECO:0000256" key="6">
    <source>
        <dbReference type="ARBA" id="ARBA00022801"/>
    </source>
</evidence>
<dbReference type="EMBL" id="DVHN01000029">
    <property type="protein sequence ID" value="HIR87796.1"/>
    <property type="molecule type" value="Genomic_DNA"/>
</dbReference>
<dbReference type="GO" id="GO:0051607">
    <property type="term" value="P:defense response to virus"/>
    <property type="evidence" value="ECO:0007669"/>
    <property type="project" value="UniProtKB-UniRule"/>
</dbReference>
<sequence length="109" mass="12959">MKEQLFENYIFDTELIKKEKKNLILIIYDISDNKRRLILAKKLEQYGFRVQRSAFEAMLTKRIYKSMIQDIQHVIKSEDDIRIYRLQGSGEVTCLGAAMKRTEEEVIII</sequence>
<dbReference type="InterPro" id="IPR019199">
    <property type="entry name" value="Virulence_VapD/CRISPR_Cas2"/>
</dbReference>
<reference evidence="10" key="2">
    <citation type="journal article" date="2021" name="PeerJ">
        <title>Extensive microbial diversity within the chicken gut microbiome revealed by metagenomics and culture.</title>
        <authorList>
            <person name="Gilroy R."/>
            <person name="Ravi A."/>
            <person name="Getino M."/>
            <person name="Pursley I."/>
            <person name="Horton D.L."/>
            <person name="Alikhan N.F."/>
            <person name="Baker D."/>
            <person name="Gharbi K."/>
            <person name="Hall N."/>
            <person name="Watson M."/>
            <person name="Adriaenssens E.M."/>
            <person name="Foster-Nyarko E."/>
            <person name="Jarju S."/>
            <person name="Secka A."/>
            <person name="Antonio M."/>
            <person name="Oren A."/>
            <person name="Chaudhuri R.R."/>
            <person name="La Ragione R."/>
            <person name="Hildebrand F."/>
            <person name="Pallen M.J."/>
        </authorList>
    </citation>
    <scope>NUCLEOTIDE SEQUENCE</scope>
    <source>
        <strain evidence="10">ChiW13-3771</strain>
    </source>
</reference>
<comment type="caution">
    <text evidence="10">The sequence shown here is derived from an EMBL/GenBank/DDBJ whole genome shotgun (WGS) entry which is preliminary data.</text>
</comment>
<evidence type="ECO:0000256" key="9">
    <source>
        <dbReference type="HAMAP-Rule" id="MF_01471"/>
    </source>
</evidence>
<dbReference type="Pfam" id="PF09827">
    <property type="entry name" value="CRISPR_Cas2"/>
    <property type="match status" value="1"/>
</dbReference>
<dbReference type="NCBIfam" id="TIGR01573">
    <property type="entry name" value="cas2"/>
    <property type="match status" value="1"/>
</dbReference>
<protein>
    <recommendedName>
        <fullName evidence="9">CRISPR-associated endoribonuclease Cas2</fullName>
        <ecNumber evidence="9">3.1.-.-</ecNumber>
    </recommendedName>
</protein>
<dbReference type="GO" id="GO:0043571">
    <property type="term" value="P:maintenance of CRISPR repeat elements"/>
    <property type="evidence" value="ECO:0007669"/>
    <property type="project" value="UniProtKB-UniRule"/>
</dbReference>
<evidence type="ECO:0000256" key="7">
    <source>
        <dbReference type="ARBA" id="ARBA00022842"/>
    </source>
</evidence>
<evidence type="ECO:0000256" key="3">
    <source>
        <dbReference type="ARBA" id="ARBA00022722"/>
    </source>
</evidence>
<evidence type="ECO:0000256" key="5">
    <source>
        <dbReference type="ARBA" id="ARBA00022759"/>
    </source>
</evidence>
<evidence type="ECO:0000256" key="2">
    <source>
        <dbReference type="ARBA" id="ARBA00009959"/>
    </source>
</evidence>
<dbReference type="InterPro" id="IPR021127">
    <property type="entry name" value="CRISPR_associated_Cas2"/>
</dbReference>
<comment type="cofactor">
    <cofactor evidence="1 9">
        <name>Mg(2+)</name>
        <dbReference type="ChEBI" id="CHEBI:18420"/>
    </cofactor>
</comment>
<dbReference type="SUPFAM" id="SSF143430">
    <property type="entry name" value="TTP0101/SSO1404-like"/>
    <property type="match status" value="1"/>
</dbReference>
<reference evidence="10" key="1">
    <citation type="submission" date="2020-10" db="EMBL/GenBank/DDBJ databases">
        <authorList>
            <person name="Gilroy R."/>
        </authorList>
    </citation>
    <scope>NUCLEOTIDE SEQUENCE</scope>
    <source>
        <strain evidence="10">ChiW13-3771</strain>
    </source>
</reference>
<proteinExistence type="inferred from homology"/>
<dbReference type="HAMAP" id="MF_01471">
    <property type="entry name" value="Cas2"/>
    <property type="match status" value="1"/>
</dbReference>
<comment type="function">
    <text evidence="9">CRISPR (clustered regularly interspaced short palindromic repeat), is an adaptive immune system that provides protection against mobile genetic elements (viruses, transposable elements and conjugative plasmids). CRISPR clusters contain sequences complementary to antecedent mobile elements and target invading nucleic acids. CRISPR clusters are transcribed and processed into CRISPR RNA (crRNA). Functions as a ssRNA-specific endoribonuclease. Involved in the integration of spacer DNA into the CRISPR cassette.</text>
</comment>
<dbReference type="AlphaFoldDB" id="A0A9D1JCS0"/>
<keyword evidence="7 9" id="KW-0460">Magnesium</keyword>
<keyword evidence="3 9" id="KW-0540">Nuclease</keyword>
<dbReference type="GO" id="GO:0016787">
    <property type="term" value="F:hydrolase activity"/>
    <property type="evidence" value="ECO:0007669"/>
    <property type="project" value="UniProtKB-KW"/>
</dbReference>
<keyword evidence="4 9" id="KW-0479">Metal-binding</keyword>
<dbReference type="GO" id="GO:0004521">
    <property type="term" value="F:RNA endonuclease activity"/>
    <property type="evidence" value="ECO:0007669"/>
    <property type="project" value="InterPro"/>
</dbReference>
<gene>
    <name evidence="9 10" type="primary">cas2</name>
    <name evidence="10" type="ORF">IAC96_02485</name>
</gene>
<name>A0A9D1JCS0_9FIRM</name>